<sequence length="90" mass="10177">MIKGQMVFLILLATAVLFSALGVVYSKHHSRKLFVELQSLEGMRDGLNVEWGQLQLEQSTWATPSRIEQVARTRLEMDVPKPDQIVIVSP</sequence>
<keyword evidence="4" id="KW-0812">Transmembrane</keyword>
<dbReference type="HAMAP" id="MF_00910">
    <property type="entry name" value="FtsL"/>
    <property type="match status" value="1"/>
</dbReference>
<comment type="subcellular location">
    <subcellularLocation>
        <location evidence="1">Cell membrane</location>
        <topology evidence="1">Single-pass type II membrane protein</topology>
    </subcellularLocation>
</comment>
<dbReference type="InterPro" id="IPR011922">
    <property type="entry name" value="Cell_div_FtsL"/>
</dbReference>
<gene>
    <name evidence="8" type="ORF">MNBD_GAMMA17-2212</name>
</gene>
<proteinExistence type="inferred from homology"/>
<reference evidence="8" key="1">
    <citation type="submission" date="2018-06" db="EMBL/GenBank/DDBJ databases">
        <authorList>
            <person name="Zhirakovskaya E."/>
        </authorList>
    </citation>
    <scope>NUCLEOTIDE SEQUENCE</scope>
</reference>
<keyword evidence="2" id="KW-1003">Cell membrane</keyword>
<evidence type="ECO:0000256" key="3">
    <source>
        <dbReference type="ARBA" id="ARBA00022618"/>
    </source>
</evidence>
<dbReference type="GO" id="GO:0005886">
    <property type="term" value="C:plasma membrane"/>
    <property type="evidence" value="ECO:0007669"/>
    <property type="project" value="UniProtKB-SubCell"/>
</dbReference>
<dbReference type="GO" id="GO:0032153">
    <property type="term" value="C:cell division site"/>
    <property type="evidence" value="ECO:0007669"/>
    <property type="project" value="TreeGrafter"/>
</dbReference>
<name>A0A3B0ZP97_9ZZZZ</name>
<evidence type="ECO:0000256" key="2">
    <source>
        <dbReference type="ARBA" id="ARBA00022475"/>
    </source>
</evidence>
<dbReference type="PANTHER" id="PTHR37479">
    <property type="entry name" value="CELL DIVISION PROTEIN FTSL"/>
    <property type="match status" value="1"/>
</dbReference>
<evidence type="ECO:0000313" key="8">
    <source>
        <dbReference type="EMBL" id="VAW89167.1"/>
    </source>
</evidence>
<accession>A0A3B0ZP97</accession>
<evidence type="ECO:0000256" key="5">
    <source>
        <dbReference type="ARBA" id="ARBA00022989"/>
    </source>
</evidence>
<dbReference type="AlphaFoldDB" id="A0A3B0ZP97"/>
<evidence type="ECO:0000256" key="7">
    <source>
        <dbReference type="ARBA" id="ARBA00023306"/>
    </source>
</evidence>
<keyword evidence="3 8" id="KW-0132">Cell division</keyword>
<organism evidence="8">
    <name type="scientific">hydrothermal vent metagenome</name>
    <dbReference type="NCBI Taxonomy" id="652676"/>
    <lineage>
        <taxon>unclassified sequences</taxon>
        <taxon>metagenomes</taxon>
        <taxon>ecological metagenomes</taxon>
    </lineage>
</organism>
<protein>
    <submittedName>
        <fullName evidence="8">Cell division protein FtsL</fullName>
    </submittedName>
</protein>
<evidence type="ECO:0000256" key="6">
    <source>
        <dbReference type="ARBA" id="ARBA00023136"/>
    </source>
</evidence>
<evidence type="ECO:0000256" key="1">
    <source>
        <dbReference type="ARBA" id="ARBA00004401"/>
    </source>
</evidence>
<dbReference type="EMBL" id="UOFQ01000122">
    <property type="protein sequence ID" value="VAW89167.1"/>
    <property type="molecule type" value="Genomic_DNA"/>
</dbReference>
<keyword evidence="7" id="KW-0131">Cell cycle</keyword>
<keyword evidence="6" id="KW-0472">Membrane</keyword>
<evidence type="ECO:0000256" key="4">
    <source>
        <dbReference type="ARBA" id="ARBA00022692"/>
    </source>
</evidence>
<keyword evidence="5" id="KW-1133">Transmembrane helix</keyword>
<dbReference type="Pfam" id="PF04999">
    <property type="entry name" value="FtsL"/>
    <property type="match status" value="1"/>
</dbReference>
<dbReference type="PANTHER" id="PTHR37479:SF1">
    <property type="entry name" value="CELL DIVISION PROTEIN FTSL"/>
    <property type="match status" value="1"/>
</dbReference>
<dbReference type="GO" id="GO:0043093">
    <property type="term" value="P:FtsZ-dependent cytokinesis"/>
    <property type="evidence" value="ECO:0007669"/>
    <property type="project" value="TreeGrafter"/>
</dbReference>
<dbReference type="NCBIfam" id="TIGR02209">
    <property type="entry name" value="ftsL_broad"/>
    <property type="match status" value="1"/>
</dbReference>